<comment type="caution">
    <text evidence="1">The sequence shown here is derived from an EMBL/GenBank/DDBJ whole genome shotgun (WGS) entry which is preliminary data.</text>
</comment>
<dbReference type="Proteomes" id="UP000316406">
    <property type="component" value="Unassembled WGS sequence"/>
</dbReference>
<evidence type="ECO:0000313" key="2">
    <source>
        <dbReference type="Proteomes" id="UP000316406"/>
    </source>
</evidence>
<dbReference type="SUPFAM" id="SSF161219">
    <property type="entry name" value="CHY zinc finger-like"/>
    <property type="match status" value="1"/>
</dbReference>
<dbReference type="RefSeq" id="WP_143924136.1">
    <property type="nucleotide sequence ID" value="NZ_VLTK01000014.1"/>
</dbReference>
<accession>A0A556C5Z8</accession>
<keyword evidence="2" id="KW-1185">Reference proteome</keyword>
<dbReference type="EMBL" id="VLTK01000014">
    <property type="protein sequence ID" value="TSI12874.1"/>
    <property type="molecule type" value="Genomic_DNA"/>
</dbReference>
<proteinExistence type="predicted"/>
<reference evidence="1 2" key="1">
    <citation type="submission" date="2019-07" db="EMBL/GenBank/DDBJ databases">
        <title>Draft genome sequence of Brevibacterium aurantiacum XU54 isolated from Xinjiang China.</title>
        <authorList>
            <person name="Xu X."/>
        </authorList>
    </citation>
    <scope>NUCLEOTIDE SEQUENCE [LARGE SCALE GENOMIC DNA]</scope>
    <source>
        <strain evidence="1 2">XU54</strain>
    </source>
</reference>
<evidence type="ECO:0000313" key="1">
    <source>
        <dbReference type="EMBL" id="TSI12874.1"/>
    </source>
</evidence>
<dbReference type="OrthoDB" id="882119at2"/>
<protein>
    <submittedName>
        <fullName evidence="1">Uncharacterized protein</fullName>
    </submittedName>
</protein>
<dbReference type="AlphaFoldDB" id="A0A556C5Z8"/>
<organism evidence="1 2">
    <name type="scientific">Brevibacterium aurantiacum</name>
    <dbReference type="NCBI Taxonomy" id="273384"/>
    <lineage>
        <taxon>Bacteria</taxon>
        <taxon>Bacillati</taxon>
        <taxon>Actinomycetota</taxon>
        <taxon>Actinomycetes</taxon>
        <taxon>Micrococcales</taxon>
        <taxon>Brevibacteriaceae</taxon>
        <taxon>Brevibacterium</taxon>
    </lineage>
</organism>
<dbReference type="InterPro" id="IPR037274">
    <property type="entry name" value="Znf_CHY_sf"/>
</dbReference>
<sequence length="147" mass="16447">MTVSTQVLGKTVDGQTRCAHYSTELNIIAICFACCGLYYPCHLCHAECAGHLAKQWPREEWDRCAILCGACWTQLTLEAYMGWARGRGALRNSPPGSKAHSSSFRHEFFEHLTHSANHRSGSVHELHDCQHRGHAKAFEHQRGPFAG</sequence>
<name>A0A556C5Z8_BREAU</name>
<dbReference type="GO" id="GO:0008270">
    <property type="term" value="F:zinc ion binding"/>
    <property type="evidence" value="ECO:0007669"/>
    <property type="project" value="UniProtKB-KW"/>
</dbReference>
<gene>
    <name evidence="1" type="ORF">FO013_19030</name>
</gene>